<evidence type="ECO:0000313" key="2">
    <source>
        <dbReference type="EMBL" id="KAF2004328.1"/>
    </source>
</evidence>
<feature type="compositionally biased region" description="Polar residues" evidence="1">
    <location>
        <begin position="172"/>
        <end position="183"/>
    </location>
</feature>
<keyword evidence="3" id="KW-1185">Reference proteome</keyword>
<proteinExistence type="predicted"/>
<evidence type="ECO:0000256" key="1">
    <source>
        <dbReference type="SAM" id="MobiDB-lite"/>
    </source>
</evidence>
<protein>
    <submittedName>
        <fullName evidence="2">Uncharacterized protein</fullName>
    </submittedName>
</protein>
<sequence>MEDDSAVVKVSLNGFDHNDHPGSATTYPLTSGESFIPRMLHTNRLSSQVKERTDYANESSIYERFSALLWPFSSSTPPSITTYQTKGNGGHSVSKATKDGTSKRKRKNDDDEVTEDTATPAKATKKAKARLDLPFDESSIQDTMKFKTPEPNSAPKGKKSVFSALEKGYAISKSSTPTKNEPLSETADREGYTQGTLTEDDNSQELADKTEAGADVNKASKARQTNTALSDK</sequence>
<accession>A0A6A5WTC8</accession>
<reference evidence="2" key="1">
    <citation type="journal article" date="2020" name="Stud. Mycol.">
        <title>101 Dothideomycetes genomes: a test case for predicting lifestyles and emergence of pathogens.</title>
        <authorList>
            <person name="Haridas S."/>
            <person name="Albert R."/>
            <person name="Binder M."/>
            <person name="Bloem J."/>
            <person name="Labutti K."/>
            <person name="Salamov A."/>
            <person name="Andreopoulos B."/>
            <person name="Baker S."/>
            <person name="Barry K."/>
            <person name="Bills G."/>
            <person name="Bluhm B."/>
            <person name="Cannon C."/>
            <person name="Castanera R."/>
            <person name="Culley D."/>
            <person name="Daum C."/>
            <person name="Ezra D."/>
            <person name="Gonzalez J."/>
            <person name="Henrissat B."/>
            <person name="Kuo A."/>
            <person name="Liang C."/>
            <person name="Lipzen A."/>
            <person name="Lutzoni F."/>
            <person name="Magnuson J."/>
            <person name="Mondo S."/>
            <person name="Nolan M."/>
            <person name="Ohm R."/>
            <person name="Pangilinan J."/>
            <person name="Park H.-J."/>
            <person name="Ramirez L."/>
            <person name="Alfaro M."/>
            <person name="Sun H."/>
            <person name="Tritt A."/>
            <person name="Yoshinaga Y."/>
            <person name="Zwiers L.-H."/>
            <person name="Turgeon B."/>
            <person name="Goodwin S."/>
            <person name="Spatafora J."/>
            <person name="Crous P."/>
            <person name="Grigoriev I."/>
        </authorList>
    </citation>
    <scope>NUCLEOTIDE SEQUENCE</scope>
    <source>
        <strain evidence="2">CBS 123094</strain>
    </source>
</reference>
<feature type="region of interest" description="Disordered" evidence="1">
    <location>
        <begin position="80"/>
        <end position="232"/>
    </location>
</feature>
<evidence type="ECO:0000313" key="3">
    <source>
        <dbReference type="Proteomes" id="UP000799779"/>
    </source>
</evidence>
<dbReference type="EMBL" id="ML977568">
    <property type="protein sequence ID" value="KAF2004328.1"/>
    <property type="molecule type" value="Genomic_DNA"/>
</dbReference>
<dbReference type="Proteomes" id="UP000799779">
    <property type="component" value="Unassembled WGS sequence"/>
</dbReference>
<gene>
    <name evidence="2" type="ORF">P154DRAFT_531630</name>
</gene>
<feature type="compositionally biased region" description="Polar residues" evidence="1">
    <location>
        <begin position="222"/>
        <end position="232"/>
    </location>
</feature>
<name>A0A6A5WTC8_9PLEO</name>
<organism evidence="2 3">
    <name type="scientific">Amniculicola lignicola CBS 123094</name>
    <dbReference type="NCBI Taxonomy" id="1392246"/>
    <lineage>
        <taxon>Eukaryota</taxon>
        <taxon>Fungi</taxon>
        <taxon>Dikarya</taxon>
        <taxon>Ascomycota</taxon>
        <taxon>Pezizomycotina</taxon>
        <taxon>Dothideomycetes</taxon>
        <taxon>Pleosporomycetidae</taxon>
        <taxon>Pleosporales</taxon>
        <taxon>Amniculicolaceae</taxon>
        <taxon>Amniculicola</taxon>
    </lineage>
</organism>
<dbReference type="AlphaFoldDB" id="A0A6A5WTC8"/>